<evidence type="ECO:0000259" key="2">
    <source>
        <dbReference type="Pfam" id="PF13511"/>
    </source>
</evidence>
<dbReference type="RefSeq" id="WP_208843864.1">
    <property type="nucleotide sequence ID" value="NZ_CP072133.1"/>
</dbReference>
<evidence type="ECO:0000256" key="1">
    <source>
        <dbReference type="SAM" id="Coils"/>
    </source>
</evidence>
<dbReference type="Pfam" id="PF13511">
    <property type="entry name" value="DUF4124"/>
    <property type="match status" value="1"/>
</dbReference>
<dbReference type="EMBL" id="CP072133">
    <property type="protein sequence ID" value="QTH72242.1"/>
    <property type="molecule type" value="Genomic_DNA"/>
</dbReference>
<accession>A0A975DIB7</accession>
<dbReference type="KEGG" id="pxi:J5O05_05030"/>
<dbReference type="Proteomes" id="UP000664904">
    <property type="component" value="Chromosome"/>
</dbReference>
<organism evidence="3 4">
    <name type="scientific">Pseudoalteromonas xiamenensis</name>
    <dbReference type="NCBI Taxonomy" id="882626"/>
    <lineage>
        <taxon>Bacteria</taxon>
        <taxon>Pseudomonadati</taxon>
        <taxon>Pseudomonadota</taxon>
        <taxon>Gammaproteobacteria</taxon>
        <taxon>Alteromonadales</taxon>
        <taxon>Pseudoalteromonadaceae</taxon>
        <taxon>Pseudoalteromonas</taxon>
    </lineage>
</organism>
<gene>
    <name evidence="3" type="ORF">J5O05_05030</name>
</gene>
<protein>
    <submittedName>
        <fullName evidence="3">DUF4124 domain-containing protein</fullName>
    </submittedName>
</protein>
<feature type="domain" description="DUF4124" evidence="2">
    <location>
        <begin position="9"/>
        <end position="53"/>
    </location>
</feature>
<evidence type="ECO:0000313" key="4">
    <source>
        <dbReference type="Proteomes" id="UP000664904"/>
    </source>
</evidence>
<proteinExistence type="predicted"/>
<reference evidence="3" key="1">
    <citation type="submission" date="2021-03" db="EMBL/GenBank/DDBJ databases">
        <title>Complete Genome of Pseudoalteromonas xiamenensis STKMTI.2, a new potential marine bacterium producing anti-Vibrio compounds.</title>
        <authorList>
            <person name="Handayani D.P."/>
            <person name="Isnansetyo A."/>
            <person name="Istiqomah I."/>
            <person name="Jumina J."/>
        </authorList>
    </citation>
    <scope>NUCLEOTIDE SEQUENCE</scope>
    <source>
        <strain evidence="3">STKMTI.2</strain>
    </source>
</reference>
<dbReference type="InterPro" id="IPR025392">
    <property type="entry name" value="DUF4124"/>
</dbReference>
<keyword evidence="1" id="KW-0175">Coiled coil</keyword>
<name>A0A975DIB7_9GAMM</name>
<keyword evidence="4" id="KW-1185">Reference proteome</keyword>
<feature type="coiled-coil region" evidence="1">
    <location>
        <begin position="71"/>
        <end position="123"/>
    </location>
</feature>
<evidence type="ECO:0000313" key="3">
    <source>
        <dbReference type="EMBL" id="QTH72242.1"/>
    </source>
</evidence>
<sequence>MSLSLLFAVSSWIASTASSVYKCDNGGTVVYSQFPCGDNQQVVTITPPPKMSTNEHADSIDNLKHQKTLEQVDLYVELEQIKREFEQLEGKRNRLMKQRDAKLDALMRKKQSANNNLAGAQWETSISEEMNAVSKSFDTDIKSLDARLDRLVEKIKAFKRP</sequence>
<dbReference type="AlphaFoldDB" id="A0A975DIB7"/>